<comment type="caution">
    <text evidence="11">The sequence shown here is derived from an EMBL/GenBank/DDBJ whole genome shotgun (WGS) entry which is preliminary data.</text>
</comment>
<protein>
    <recommendedName>
        <fullName evidence="2">non-specific protein-tyrosine kinase</fullName>
        <ecNumber evidence="2">2.7.10.2</ecNumber>
    </recommendedName>
</protein>
<evidence type="ECO:0000256" key="6">
    <source>
        <dbReference type="ARBA" id="ARBA00022840"/>
    </source>
</evidence>
<evidence type="ECO:0000256" key="8">
    <source>
        <dbReference type="ARBA" id="ARBA00051245"/>
    </source>
</evidence>
<sequence>MSIIEKLLEKLDKDTPDKAARPSEDKFDPEQDSVVYEPMHWEGKRSEISSIQTEEQEHQKSAMLANEEAKKSREIALDLEMLKKSGYLVPEAVNITLAEQYRRIKRPILINAFEAEGAHLENRNLVMVTSAVSKEGKSFSSLNIALSIAREFDRTALFIDADIVKHTTSNYLGLEEEPGLTDYLMADNTDLSDYMLKTNVPNLTILPAGTYSDATHELWATEKMQRLLSELSARYHDRIVIFDASPVLQDSSTQILARLVGQVVFVIEAEKTSQQLVTDALQAIADVQYIGILLNKSNKRLVSEYGYYSHVNFPLATKMKAMDGSV</sequence>
<dbReference type="Pfam" id="PF13614">
    <property type="entry name" value="AAA_31"/>
    <property type="match status" value="1"/>
</dbReference>
<dbReference type="InterPro" id="IPR025669">
    <property type="entry name" value="AAA_dom"/>
</dbReference>
<feature type="region of interest" description="Disordered" evidence="9">
    <location>
        <begin position="45"/>
        <end position="64"/>
    </location>
</feature>
<keyword evidence="12" id="KW-1185">Reference proteome</keyword>
<evidence type="ECO:0000256" key="3">
    <source>
        <dbReference type="ARBA" id="ARBA00022679"/>
    </source>
</evidence>
<dbReference type="PANTHER" id="PTHR32309:SF13">
    <property type="entry name" value="FERRIC ENTEROBACTIN TRANSPORT PROTEIN FEPE"/>
    <property type="match status" value="1"/>
</dbReference>
<evidence type="ECO:0000256" key="1">
    <source>
        <dbReference type="ARBA" id="ARBA00007316"/>
    </source>
</evidence>
<feature type="region of interest" description="Disordered" evidence="9">
    <location>
        <begin position="12"/>
        <end position="33"/>
    </location>
</feature>
<keyword evidence="5" id="KW-0418">Kinase</keyword>
<dbReference type="SUPFAM" id="SSF52540">
    <property type="entry name" value="P-loop containing nucleoside triphosphate hydrolases"/>
    <property type="match status" value="1"/>
</dbReference>
<evidence type="ECO:0000256" key="9">
    <source>
        <dbReference type="SAM" id="MobiDB-lite"/>
    </source>
</evidence>
<dbReference type="NCBIfam" id="TIGR01007">
    <property type="entry name" value="eps_fam"/>
    <property type="match status" value="1"/>
</dbReference>
<dbReference type="InterPro" id="IPR027417">
    <property type="entry name" value="P-loop_NTPase"/>
</dbReference>
<dbReference type="NCBIfam" id="TIGR03018">
    <property type="entry name" value="pepcterm_TyrKin"/>
    <property type="match status" value="1"/>
</dbReference>
<evidence type="ECO:0000259" key="10">
    <source>
        <dbReference type="Pfam" id="PF13614"/>
    </source>
</evidence>
<dbReference type="Gene3D" id="3.40.50.300">
    <property type="entry name" value="P-loop containing nucleotide triphosphate hydrolases"/>
    <property type="match status" value="1"/>
</dbReference>
<feature type="compositionally biased region" description="Basic and acidic residues" evidence="9">
    <location>
        <begin position="12"/>
        <end position="29"/>
    </location>
</feature>
<dbReference type="CDD" id="cd05387">
    <property type="entry name" value="BY-kinase"/>
    <property type="match status" value="1"/>
</dbReference>
<dbReference type="AlphaFoldDB" id="A0AAE3HN76"/>
<keyword evidence="6" id="KW-0067">ATP-binding</keyword>
<evidence type="ECO:0000256" key="5">
    <source>
        <dbReference type="ARBA" id="ARBA00022777"/>
    </source>
</evidence>
<comment type="similarity">
    <text evidence="1">Belongs to the CpsD/CapB family.</text>
</comment>
<keyword evidence="3" id="KW-0808">Transferase</keyword>
<dbReference type="GO" id="GO:0005886">
    <property type="term" value="C:plasma membrane"/>
    <property type="evidence" value="ECO:0007669"/>
    <property type="project" value="TreeGrafter"/>
</dbReference>
<evidence type="ECO:0000256" key="2">
    <source>
        <dbReference type="ARBA" id="ARBA00011903"/>
    </source>
</evidence>
<dbReference type="InterPro" id="IPR050445">
    <property type="entry name" value="Bact_polysacc_biosynth/exp"/>
</dbReference>
<evidence type="ECO:0000313" key="11">
    <source>
        <dbReference type="EMBL" id="MCS3904336.1"/>
    </source>
</evidence>
<evidence type="ECO:0000256" key="7">
    <source>
        <dbReference type="ARBA" id="ARBA00023137"/>
    </source>
</evidence>
<dbReference type="InterPro" id="IPR005702">
    <property type="entry name" value="Wzc-like_C"/>
</dbReference>
<comment type="catalytic activity">
    <reaction evidence="8">
        <text>L-tyrosyl-[protein] + ATP = O-phospho-L-tyrosyl-[protein] + ADP + H(+)</text>
        <dbReference type="Rhea" id="RHEA:10596"/>
        <dbReference type="Rhea" id="RHEA-COMP:10136"/>
        <dbReference type="Rhea" id="RHEA-COMP:20101"/>
        <dbReference type="ChEBI" id="CHEBI:15378"/>
        <dbReference type="ChEBI" id="CHEBI:30616"/>
        <dbReference type="ChEBI" id="CHEBI:46858"/>
        <dbReference type="ChEBI" id="CHEBI:61978"/>
        <dbReference type="ChEBI" id="CHEBI:456216"/>
        <dbReference type="EC" id="2.7.10.2"/>
    </reaction>
</comment>
<dbReference type="RefSeq" id="WP_259057103.1">
    <property type="nucleotide sequence ID" value="NZ_JANUCT010000020.1"/>
</dbReference>
<dbReference type="GO" id="GO:0004715">
    <property type="term" value="F:non-membrane spanning protein tyrosine kinase activity"/>
    <property type="evidence" value="ECO:0007669"/>
    <property type="project" value="UniProtKB-EC"/>
</dbReference>
<evidence type="ECO:0000313" key="12">
    <source>
        <dbReference type="Proteomes" id="UP001204445"/>
    </source>
</evidence>
<dbReference type="GO" id="GO:0005524">
    <property type="term" value="F:ATP binding"/>
    <property type="evidence" value="ECO:0007669"/>
    <property type="project" value="UniProtKB-KW"/>
</dbReference>
<organism evidence="11 12">
    <name type="scientific">Methylohalomonas lacus</name>
    <dbReference type="NCBI Taxonomy" id="398773"/>
    <lineage>
        <taxon>Bacteria</taxon>
        <taxon>Pseudomonadati</taxon>
        <taxon>Pseudomonadota</taxon>
        <taxon>Gammaproteobacteria</taxon>
        <taxon>Methylohalomonadales</taxon>
        <taxon>Methylohalomonadaceae</taxon>
        <taxon>Methylohalomonas</taxon>
    </lineage>
</organism>
<feature type="domain" description="AAA" evidence="10">
    <location>
        <begin position="136"/>
        <end position="288"/>
    </location>
</feature>
<name>A0AAE3HN76_9GAMM</name>
<dbReference type="EC" id="2.7.10.2" evidence="2"/>
<gene>
    <name evidence="11" type="ORF">J2T55_002372</name>
</gene>
<dbReference type="EMBL" id="JANUCT010000020">
    <property type="protein sequence ID" value="MCS3904336.1"/>
    <property type="molecule type" value="Genomic_DNA"/>
</dbReference>
<dbReference type="PANTHER" id="PTHR32309">
    <property type="entry name" value="TYROSINE-PROTEIN KINASE"/>
    <property type="match status" value="1"/>
</dbReference>
<keyword evidence="4" id="KW-0547">Nucleotide-binding</keyword>
<dbReference type="Proteomes" id="UP001204445">
    <property type="component" value="Unassembled WGS sequence"/>
</dbReference>
<accession>A0AAE3HN76</accession>
<proteinExistence type="inferred from homology"/>
<reference evidence="11" key="1">
    <citation type="submission" date="2022-08" db="EMBL/GenBank/DDBJ databases">
        <title>Genomic Encyclopedia of Type Strains, Phase III (KMG-III): the genomes of soil and plant-associated and newly described type strains.</title>
        <authorList>
            <person name="Whitman W."/>
        </authorList>
    </citation>
    <scope>NUCLEOTIDE SEQUENCE</scope>
    <source>
        <strain evidence="11">HMT 1</strain>
    </source>
</reference>
<evidence type="ECO:0000256" key="4">
    <source>
        <dbReference type="ARBA" id="ARBA00022741"/>
    </source>
</evidence>
<keyword evidence="7" id="KW-0829">Tyrosine-protein kinase</keyword>